<name>A0ABQ4T9H6_METOR</name>
<evidence type="ECO:0000313" key="2">
    <source>
        <dbReference type="EMBL" id="GJE28248.1"/>
    </source>
</evidence>
<accession>A0ABQ4T9H6</accession>
<evidence type="ECO:0000259" key="1">
    <source>
        <dbReference type="PROSITE" id="PS51462"/>
    </source>
</evidence>
<proteinExistence type="predicted"/>
<evidence type="ECO:0000313" key="3">
    <source>
        <dbReference type="Proteomes" id="UP001055156"/>
    </source>
</evidence>
<dbReference type="SUPFAM" id="SSF55811">
    <property type="entry name" value="Nudix"/>
    <property type="match status" value="1"/>
</dbReference>
<reference evidence="2" key="2">
    <citation type="submission" date="2021-08" db="EMBL/GenBank/DDBJ databases">
        <authorList>
            <person name="Tani A."/>
            <person name="Ola A."/>
            <person name="Ogura Y."/>
            <person name="Katsura K."/>
            <person name="Hayashi T."/>
        </authorList>
    </citation>
    <scope>NUCLEOTIDE SEQUENCE</scope>
    <source>
        <strain evidence="2">NBRC 15689</strain>
    </source>
</reference>
<keyword evidence="3" id="KW-1185">Reference proteome</keyword>
<dbReference type="EMBL" id="BPQV01000009">
    <property type="protein sequence ID" value="GJE28248.1"/>
    <property type="molecule type" value="Genomic_DNA"/>
</dbReference>
<organism evidence="2 3">
    <name type="scientific">Methylobacterium organophilum</name>
    <dbReference type="NCBI Taxonomy" id="410"/>
    <lineage>
        <taxon>Bacteria</taxon>
        <taxon>Pseudomonadati</taxon>
        <taxon>Pseudomonadota</taxon>
        <taxon>Alphaproteobacteria</taxon>
        <taxon>Hyphomicrobiales</taxon>
        <taxon>Methylobacteriaceae</taxon>
        <taxon>Methylobacterium</taxon>
    </lineage>
</organism>
<dbReference type="RefSeq" id="WP_238312129.1">
    <property type="nucleotide sequence ID" value="NZ_BPQV01000009.1"/>
</dbReference>
<feature type="domain" description="Nudix hydrolase" evidence="1">
    <location>
        <begin position="92"/>
        <end position="239"/>
    </location>
</feature>
<comment type="caution">
    <text evidence="2">The sequence shown here is derived from an EMBL/GenBank/DDBJ whole genome shotgun (WGS) entry which is preliminary data.</text>
</comment>
<dbReference type="Gene3D" id="3.90.79.10">
    <property type="entry name" value="Nucleoside Triphosphate Pyrophosphohydrolase"/>
    <property type="match status" value="1"/>
</dbReference>
<sequence>MSEPEAPVFTRTSLITLSARLVPHRWAWAEANAAMIAANWERRRAATPGLFDGIVLLASGCTISGGHCQVDFFEARYSRFIAFRDAGSPDPAVANAFAAIVPRTADGAVLLGQMAPGTANAGQVYFPCGTPDAGDVRDGGVVDLAGSAEREFREETGLTLPASAAQAPWTLLQGDGQFAFLRPVRFEARADALKARIAQHHAGEAEPELSRMICVRRPDDIDHARMPPFVRAYLDGLFAARDLAAG</sequence>
<dbReference type="CDD" id="cd02883">
    <property type="entry name" value="NUDIX_Hydrolase"/>
    <property type="match status" value="1"/>
</dbReference>
<protein>
    <recommendedName>
        <fullName evidence="1">Nudix hydrolase domain-containing protein</fullName>
    </recommendedName>
</protein>
<dbReference type="InterPro" id="IPR000086">
    <property type="entry name" value="NUDIX_hydrolase_dom"/>
</dbReference>
<dbReference type="InterPro" id="IPR015797">
    <property type="entry name" value="NUDIX_hydrolase-like_dom_sf"/>
</dbReference>
<reference evidence="2" key="1">
    <citation type="journal article" date="2021" name="Front. Microbiol.">
        <title>Comprehensive Comparative Genomics and Phenotyping of Methylobacterium Species.</title>
        <authorList>
            <person name="Alessa O."/>
            <person name="Ogura Y."/>
            <person name="Fujitani Y."/>
            <person name="Takami H."/>
            <person name="Hayashi T."/>
            <person name="Sahin N."/>
            <person name="Tani A."/>
        </authorList>
    </citation>
    <scope>NUCLEOTIDE SEQUENCE</scope>
    <source>
        <strain evidence="2">NBRC 15689</strain>
    </source>
</reference>
<dbReference type="PROSITE" id="PS51462">
    <property type="entry name" value="NUDIX"/>
    <property type="match status" value="1"/>
</dbReference>
<dbReference type="Proteomes" id="UP001055156">
    <property type="component" value="Unassembled WGS sequence"/>
</dbReference>
<gene>
    <name evidence="2" type="ORF">LKMONMHP_3115</name>
</gene>